<dbReference type="Gene3D" id="2.40.70.10">
    <property type="entry name" value="Acid Proteases"/>
    <property type="match status" value="1"/>
</dbReference>
<reference evidence="6" key="1">
    <citation type="journal article" date="2020" name="Nat. Commun.">
        <title>Genome sequence of the cluster root forming white lupin.</title>
        <authorList>
            <person name="Hufnagel B."/>
            <person name="Marques A."/>
            <person name="Soriano A."/>
            <person name="Marques L."/>
            <person name="Divol F."/>
            <person name="Doumas P."/>
            <person name="Sallet E."/>
            <person name="Mancinotti D."/>
            <person name="Carrere S."/>
            <person name="Marande W."/>
            <person name="Arribat S."/>
            <person name="Keller J."/>
            <person name="Huneau C."/>
            <person name="Blein T."/>
            <person name="Aime D."/>
            <person name="Laguerre M."/>
            <person name="Taylor J."/>
            <person name="Schubert V."/>
            <person name="Nelson M."/>
            <person name="Geu-Flores F."/>
            <person name="Crespi M."/>
            <person name="Gallardo-Guerrero K."/>
            <person name="Delaux P.-M."/>
            <person name="Salse J."/>
            <person name="Berges H."/>
            <person name="Guyot R."/>
            <person name="Gouzy J."/>
            <person name="Peret B."/>
        </authorList>
    </citation>
    <scope>NUCLEOTIDE SEQUENCE [LARGE SCALE GENOMIC DNA]</scope>
    <source>
        <strain evidence="6">cv. Amiga</strain>
    </source>
</reference>
<evidence type="ECO:0000313" key="6">
    <source>
        <dbReference type="Proteomes" id="UP000447434"/>
    </source>
</evidence>
<dbReference type="AlphaFoldDB" id="A0A6A4QYE0"/>
<evidence type="ECO:0000256" key="1">
    <source>
        <dbReference type="ARBA" id="ARBA00007447"/>
    </source>
</evidence>
<comment type="similarity">
    <text evidence="1">Belongs to the peptidase A1 family.</text>
</comment>
<dbReference type="PANTHER" id="PTHR47967:SF39">
    <property type="entry name" value="ASPARTYL PROTEASE FAMILY PROTEIN, PUTATIVE-RELATED"/>
    <property type="match status" value="1"/>
</dbReference>
<keyword evidence="2" id="KW-0645">Protease</keyword>
<dbReference type="InterPro" id="IPR051708">
    <property type="entry name" value="Plant_Aspart_Prot_A1"/>
</dbReference>
<dbReference type="PROSITE" id="PS51767">
    <property type="entry name" value="PEPTIDASE_A1"/>
    <property type="match status" value="1"/>
</dbReference>
<dbReference type="PANTHER" id="PTHR47967">
    <property type="entry name" value="OS07G0603500 PROTEIN-RELATED"/>
    <property type="match status" value="1"/>
</dbReference>
<comment type="caution">
    <text evidence="5">The sequence shown here is derived from an EMBL/GenBank/DDBJ whole genome shotgun (WGS) entry which is preliminary data.</text>
</comment>
<dbReference type="Pfam" id="PF14543">
    <property type="entry name" value="TAXi_N"/>
    <property type="match status" value="1"/>
</dbReference>
<evidence type="ECO:0000256" key="2">
    <source>
        <dbReference type="ARBA" id="ARBA00022670"/>
    </source>
</evidence>
<proteinExistence type="inferred from homology"/>
<dbReference type="EMBL" id="WOCE01000003">
    <property type="protein sequence ID" value="KAE9617994.1"/>
    <property type="molecule type" value="Genomic_DNA"/>
</dbReference>
<dbReference type="SUPFAM" id="SSF50630">
    <property type="entry name" value="Acid proteases"/>
    <property type="match status" value="1"/>
</dbReference>
<gene>
    <name evidence="5" type="ORF">Lalb_Chr03g0041451</name>
</gene>
<evidence type="ECO:0000259" key="4">
    <source>
        <dbReference type="PROSITE" id="PS51767"/>
    </source>
</evidence>
<keyword evidence="3" id="KW-0378">Hydrolase</keyword>
<evidence type="ECO:0000256" key="3">
    <source>
        <dbReference type="ARBA" id="ARBA00022801"/>
    </source>
</evidence>
<dbReference type="GO" id="GO:0006508">
    <property type="term" value="P:proteolysis"/>
    <property type="evidence" value="ECO:0007669"/>
    <property type="project" value="UniProtKB-KW"/>
</dbReference>
<feature type="domain" description="Peptidase A1" evidence="4">
    <location>
        <begin position="1"/>
        <end position="104"/>
    </location>
</feature>
<sequence>MEVSIGTPPIKFYRELDTSSDLIWLQCLPCPNCYEQKYHFFDPEKSSTYTHIACQEDEYRKMVVETPSCSPNNECNYNLSYADTSKTQGLLDSINLSSKFLLLD</sequence>
<dbReference type="GO" id="GO:0008233">
    <property type="term" value="F:peptidase activity"/>
    <property type="evidence" value="ECO:0007669"/>
    <property type="project" value="UniProtKB-KW"/>
</dbReference>
<dbReference type="Proteomes" id="UP000447434">
    <property type="component" value="Chromosome 3"/>
</dbReference>
<protein>
    <submittedName>
        <fullName evidence="5">Putative nepenthesin</fullName>
    </submittedName>
</protein>
<dbReference type="GO" id="GO:0005576">
    <property type="term" value="C:extracellular region"/>
    <property type="evidence" value="ECO:0007669"/>
    <property type="project" value="TreeGrafter"/>
</dbReference>
<dbReference type="InterPro" id="IPR021109">
    <property type="entry name" value="Peptidase_aspartic_dom_sf"/>
</dbReference>
<keyword evidence="6" id="KW-1185">Reference proteome</keyword>
<evidence type="ECO:0000313" key="5">
    <source>
        <dbReference type="EMBL" id="KAE9617994.1"/>
    </source>
</evidence>
<dbReference type="OrthoDB" id="1722940at2759"/>
<dbReference type="InterPro" id="IPR033121">
    <property type="entry name" value="PEPTIDASE_A1"/>
</dbReference>
<organism evidence="5 6">
    <name type="scientific">Lupinus albus</name>
    <name type="common">White lupine</name>
    <name type="synonym">Lupinus termis</name>
    <dbReference type="NCBI Taxonomy" id="3870"/>
    <lineage>
        <taxon>Eukaryota</taxon>
        <taxon>Viridiplantae</taxon>
        <taxon>Streptophyta</taxon>
        <taxon>Embryophyta</taxon>
        <taxon>Tracheophyta</taxon>
        <taxon>Spermatophyta</taxon>
        <taxon>Magnoliopsida</taxon>
        <taxon>eudicotyledons</taxon>
        <taxon>Gunneridae</taxon>
        <taxon>Pentapetalae</taxon>
        <taxon>rosids</taxon>
        <taxon>fabids</taxon>
        <taxon>Fabales</taxon>
        <taxon>Fabaceae</taxon>
        <taxon>Papilionoideae</taxon>
        <taxon>50 kb inversion clade</taxon>
        <taxon>genistoids sensu lato</taxon>
        <taxon>core genistoids</taxon>
        <taxon>Genisteae</taxon>
        <taxon>Lupinus</taxon>
    </lineage>
</organism>
<accession>A0A6A4QYE0</accession>
<dbReference type="InterPro" id="IPR032861">
    <property type="entry name" value="TAXi_N"/>
</dbReference>
<name>A0A6A4QYE0_LUPAL</name>